<keyword evidence="14" id="KW-1185">Reference proteome</keyword>
<comment type="similarity">
    <text evidence="5">In the C-terminal section; belongs to the PRA-PH family.</text>
</comment>
<feature type="binding site" evidence="11">
    <location>
        <position position="76"/>
    </location>
    <ligand>
        <name>Zn(2+)</name>
        <dbReference type="ChEBI" id="CHEBI:29105"/>
        <note>ligand shared between dimeric partners</note>
    </ligand>
</feature>
<comment type="catalytic activity">
    <reaction evidence="2">
        <text>1-(5-phospho-beta-D-ribosyl)-ATP + H2O = 1-(5-phospho-beta-D-ribosyl)-5'-AMP + diphosphate + H(+)</text>
        <dbReference type="Rhea" id="RHEA:22828"/>
        <dbReference type="ChEBI" id="CHEBI:15377"/>
        <dbReference type="ChEBI" id="CHEBI:15378"/>
        <dbReference type="ChEBI" id="CHEBI:33019"/>
        <dbReference type="ChEBI" id="CHEBI:59457"/>
        <dbReference type="ChEBI" id="CHEBI:73183"/>
        <dbReference type="EC" id="3.6.1.31"/>
    </reaction>
</comment>
<evidence type="ECO:0000256" key="8">
    <source>
        <dbReference type="ARBA" id="ARBA00022605"/>
    </source>
</evidence>
<protein>
    <recommendedName>
        <fullName evidence="11">Phosphoribosyl-AMP cyclohydrolase</fullName>
        <shortName evidence="11">PRA-CH</shortName>
        <ecNumber evidence="11">3.5.4.19</ecNumber>
    </recommendedName>
</protein>
<comment type="cofactor">
    <cofactor evidence="11">
        <name>Zn(2+)</name>
        <dbReference type="ChEBI" id="CHEBI:29105"/>
    </cofactor>
    <text evidence="11">Binds 1 zinc ion per subunit.</text>
</comment>
<evidence type="ECO:0000256" key="3">
    <source>
        <dbReference type="ARBA" id="ARBA00005169"/>
    </source>
</evidence>
<dbReference type="PANTHER" id="PTHR42945:SF1">
    <property type="entry name" value="HISTIDINE BIOSYNTHESIS BIFUNCTIONAL PROTEIN HIS7"/>
    <property type="match status" value="1"/>
</dbReference>
<comment type="cofactor">
    <cofactor evidence="11">
        <name>Mg(2+)</name>
        <dbReference type="ChEBI" id="CHEBI:18420"/>
    </cofactor>
    <text evidence="11">Binds 1 Mg(2+) ion per subunit.</text>
</comment>
<comment type="similarity">
    <text evidence="6">In the N-terminal section; belongs to the PRA-CH family.</text>
</comment>
<keyword evidence="10 11" id="KW-0368">Histidine biosynthesis</keyword>
<evidence type="ECO:0000313" key="14">
    <source>
        <dbReference type="Proteomes" id="UP000278632"/>
    </source>
</evidence>
<feature type="binding site" evidence="11">
    <location>
        <position position="75"/>
    </location>
    <ligand>
        <name>Mg(2+)</name>
        <dbReference type="ChEBI" id="CHEBI:18420"/>
    </ligand>
</feature>
<comment type="similarity">
    <text evidence="11">Belongs to the PRA-CH family.</text>
</comment>
<comment type="subunit">
    <text evidence="11">Homodimer.</text>
</comment>
<keyword evidence="11" id="KW-0479">Metal-binding</keyword>
<dbReference type="FunFam" id="3.10.20.810:FF:000001">
    <property type="entry name" value="Histidine biosynthesis bifunctional protein HisIE"/>
    <property type="match status" value="1"/>
</dbReference>
<dbReference type="GO" id="GO:0000287">
    <property type="term" value="F:magnesium ion binding"/>
    <property type="evidence" value="ECO:0007669"/>
    <property type="project" value="UniProtKB-UniRule"/>
</dbReference>
<feature type="binding site" evidence="11">
    <location>
        <position position="99"/>
    </location>
    <ligand>
        <name>Zn(2+)</name>
        <dbReference type="ChEBI" id="CHEBI:29105"/>
        <note>ligand shared between dimeric partners</note>
    </ligand>
</feature>
<evidence type="ECO:0000256" key="6">
    <source>
        <dbReference type="ARBA" id="ARBA00008299"/>
    </source>
</evidence>
<feature type="binding site" evidence="11">
    <location>
        <position position="79"/>
    </location>
    <ligand>
        <name>Mg(2+)</name>
        <dbReference type="ChEBI" id="CHEBI:18420"/>
    </ligand>
</feature>
<evidence type="ECO:0000256" key="1">
    <source>
        <dbReference type="ARBA" id="ARBA00000024"/>
    </source>
</evidence>
<dbReference type="UniPathway" id="UPA00031">
    <property type="reaction ID" value="UER00008"/>
</dbReference>
<keyword evidence="11" id="KW-0862">Zinc</keyword>
<dbReference type="Pfam" id="PF01502">
    <property type="entry name" value="PRA-CH"/>
    <property type="match status" value="1"/>
</dbReference>
<dbReference type="RefSeq" id="WP_123191792.1">
    <property type="nucleotide sequence ID" value="NZ_QICD01000005.1"/>
</dbReference>
<dbReference type="Gene3D" id="3.10.20.810">
    <property type="entry name" value="Phosphoribosyl-AMP cyclohydrolase"/>
    <property type="match status" value="1"/>
</dbReference>
<keyword evidence="11" id="KW-0460">Magnesium</keyword>
<dbReference type="EMBL" id="QICD01000005">
    <property type="protein sequence ID" value="RNL46964.1"/>
    <property type="molecule type" value="Genomic_DNA"/>
</dbReference>
<feature type="domain" description="Phosphoribosyl-AMP cyclohydrolase" evidence="12">
    <location>
        <begin position="28"/>
        <end position="101"/>
    </location>
</feature>
<evidence type="ECO:0000256" key="4">
    <source>
        <dbReference type="ARBA" id="ARBA00005204"/>
    </source>
</evidence>
<keyword evidence="8 11" id="KW-0028">Amino-acid biosynthesis</keyword>
<dbReference type="AlphaFoldDB" id="A0A3N0BGR1"/>
<evidence type="ECO:0000256" key="2">
    <source>
        <dbReference type="ARBA" id="ARBA00001460"/>
    </source>
</evidence>
<comment type="function">
    <text evidence="11">Catalyzes the hydrolysis of the adenine ring of phosphoribosyl-AMP.</text>
</comment>
<dbReference type="GO" id="GO:0004636">
    <property type="term" value="F:phosphoribosyl-ATP diphosphatase activity"/>
    <property type="evidence" value="ECO:0007669"/>
    <property type="project" value="UniProtKB-EC"/>
</dbReference>
<dbReference type="OrthoDB" id="9795769at2"/>
<dbReference type="GO" id="GO:0004635">
    <property type="term" value="F:phosphoribosyl-AMP cyclohydrolase activity"/>
    <property type="evidence" value="ECO:0007669"/>
    <property type="project" value="UniProtKB-UniRule"/>
</dbReference>
<proteinExistence type="inferred from homology"/>
<feature type="binding site" evidence="11">
    <location>
        <position position="77"/>
    </location>
    <ligand>
        <name>Mg(2+)</name>
        <dbReference type="ChEBI" id="CHEBI:18420"/>
    </ligand>
</feature>
<comment type="catalytic activity">
    <reaction evidence="1 11">
        <text>1-(5-phospho-beta-D-ribosyl)-5'-AMP + H2O = 1-(5-phospho-beta-D-ribosyl)-5-[(5-phospho-beta-D-ribosylamino)methylideneamino]imidazole-4-carboxamide</text>
        <dbReference type="Rhea" id="RHEA:20049"/>
        <dbReference type="ChEBI" id="CHEBI:15377"/>
        <dbReference type="ChEBI" id="CHEBI:58435"/>
        <dbReference type="ChEBI" id="CHEBI:59457"/>
        <dbReference type="EC" id="3.5.4.19"/>
    </reaction>
</comment>
<reference evidence="14" key="1">
    <citation type="submission" date="2018-05" db="EMBL/GenBank/DDBJ databases">
        <title>Genome Sequencing of selected type strains of the family Eggerthellaceae.</title>
        <authorList>
            <person name="Danylec N."/>
            <person name="Stoll D.A."/>
            <person name="Doetsch A."/>
            <person name="Huch M."/>
        </authorList>
    </citation>
    <scope>NUCLEOTIDE SEQUENCE [LARGE SCALE GENOMIC DNA]</scope>
    <source>
        <strain evidence="14">DSM 16106</strain>
    </source>
</reference>
<dbReference type="Proteomes" id="UP000278632">
    <property type="component" value="Unassembled WGS sequence"/>
</dbReference>
<comment type="pathway">
    <text evidence="3 11">Amino-acid biosynthesis; L-histidine biosynthesis; L-histidine from 5-phospho-alpha-D-ribose 1-diphosphate: step 3/9.</text>
</comment>
<evidence type="ECO:0000259" key="12">
    <source>
        <dbReference type="Pfam" id="PF01502"/>
    </source>
</evidence>
<accession>A0A3N0BGR1</accession>
<dbReference type="EC" id="3.5.4.19" evidence="11"/>
<comment type="subcellular location">
    <subcellularLocation>
        <location evidence="11">Cytoplasm</location>
    </subcellularLocation>
</comment>
<evidence type="ECO:0000313" key="13">
    <source>
        <dbReference type="EMBL" id="RNL46964.1"/>
    </source>
</evidence>
<evidence type="ECO:0000256" key="10">
    <source>
        <dbReference type="ARBA" id="ARBA00023102"/>
    </source>
</evidence>
<dbReference type="GO" id="GO:0005737">
    <property type="term" value="C:cytoplasm"/>
    <property type="evidence" value="ECO:0007669"/>
    <property type="project" value="UniProtKB-SubCell"/>
</dbReference>
<evidence type="ECO:0000256" key="7">
    <source>
        <dbReference type="ARBA" id="ARBA00022490"/>
    </source>
</evidence>
<name>A0A3N0BGR1_9ACTN</name>
<keyword evidence="9 11" id="KW-0378">Hydrolase</keyword>
<keyword evidence="7 11" id="KW-0963">Cytoplasm</keyword>
<sequence>MDVSAFSYDEAGLVPCIVQDADTLEVLMMAWMSEESLRLTLERGETVFWSRSRQELWHKGATSGNVQKLVELRYDCDADTLLALVNPAGPACHTGARSCFYRVVE</sequence>
<comment type="pathway">
    <text evidence="4">Amino-acid biosynthesis; L-histidine biosynthesis; L-histidine from 5-phospho-alpha-D-ribose 1-diphosphate: step 2/9.</text>
</comment>
<dbReference type="InterPro" id="IPR026660">
    <property type="entry name" value="PRA-CH"/>
</dbReference>
<dbReference type="GO" id="GO:0000105">
    <property type="term" value="P:L-histidine biosynthetic process"/>
    <property type="evidence" value="ECO:0007669"/>
    <property type="project" value="UniProtKB-UniRule"/>
</dbReference>
<dbReference type="InterPro" id="IPR038019">
    <property type="entry name" value="PRib_AMP_CycHydrolase_sf"/>
</dbReference>
<feature type="binding site" evidence="11">
    <location>
        <position position="92"/>
    </location>
    <ligand>
        <name>Zn(2+)</name>
        <dbReference type="ChEBI" id="CHEBI:29105"/>
        <note>ligand shared between dimeric partners</note>
    </ligand>
</feature>
<evidence type="ECO:0000256" key="5">
    <source>
        <dbReference type="ARBA" id="ARBA00007731"/>
    </source>
</evidence>
<comment type="caution">
    <text evidence="13">The sequence shown here is derived from an EMBL/GenBank/DDBJ whole genome shotgun (WGS) entry which is preliminary data.</text>
</comment>
<gene>
    <name evidence="11" type="primary">hisI</name>
    <name evidence="13" type="ORF">DMP08_04300</name>
</gene>
<dbReference type="GO" id="GO:0008270">
    <property type="term" value="F:zinc ion binding"/>
    <property type="evidence" value="ECO:0007669"/>
    <property type="project" value="UniProtKB-UniRule"/>
</dbReference>
<dbReference type="SUPFAM" id="SSF141734">
    <property type="entry name" value="HisI-like"/>
    <property type="match status" value="1"/>
</dbReference>
<organism evidence="13 14">
    <name type="scientific">Paraeggerthella hongkongensis</name>
    <dbReference type="NCBI Taxonomy" id="230658"/>
    <lineage>
        <taxon>Bacteria</taxon>
        <taxon>Bacillati</taxon>
        <taxon>Actinomycetota</taxon>
        <taxon>Coriobacteriia</taxon>
        <taxon>Eggerthellales</taxon>
        <taxon>Eggerthellaceae</taxon>
        <taxon>Paraeggerthella</taxon>
    </lineage>
</organism>
<evidence type="ECO:0000256" key="9">
    <source>
        <dbReference type="ARBA" id="ARBA00022801"/>
    </source>
</evidence>
<dbReference type="NCBIfam" id="NF000768">
    <property type="entry name" value="PRK00051.1"/>
    <property type="match status" value="1"/>
</dbReference>
<dbReference type="PANTHER" id="PTHR42945">
    <property type="entry name" value="HISTIDINE BIOSYNTHESIS BIFUNCTIONAL PROTEIN"/>
    <property type="match status" value="1"/>
</dbReference>
<evidence type="ECO:0000256" key="11">
    <source>
        <dbReference type="HAMAP-Rule" id="MF_01021"/>
    </source>
</evidence>
<dbReference type="InterPro" id="IPR002496">
    <property type="entry name" value="PRib_AMP_CycHydrolase_dom"/>
</dbReference>
<dbReference type="HAMAP" id="MF_01021">
    <property type="entry name" value="HisI"/>
    <property type="match status" value="1"/>
</dbReference>